<keyword evidence="4" id="KW-1185">Reference proteome</keyword>
<proteinExistence type="predicted"/>
<evidence type="ECO:0000259" key="2">
    <source>
        <dbReference type="PROSITE" id="PS51898"/>
    </source>
</evidence>
<evidence type="ECO:0000256" key="1">
    <source>
        <dbReference type="ARBA" id="ARBA00023172"/>
    </source>
</evidence>
<dbReference type="GO" id="GO:0006310">
    <property type="term" value="P:DNA recombination"/>
    <property type="evidence" value="ECO:0007669"/>
    <property type="project" value="UniProtKB-KW"/>
</dbReference>
<feature type="domain" description="Tyr recombinase" evidence="2">
    <location>
        <begin position="8"/>
        <end position="157"/>
    </location>
</feature>
<comment type="caution">
    <text evidence="3">The sequence shown here is derived from an EMBL/GenBank/DDBJ whole genome shotgun (WGS) entry which is preliminary data.</text>
</comment>
<dbReference type="InterPro" id="IPR013762">
    <property type="entry name" value="Integrase-like_cat_sf"/>
</dbReference>
<dbReference type="PANTHER" id="PTHR30349">
    <property type="entry name" value="PHAGE INTEGRASE-RELATED"/>
    <property type="match status" value="1"/>
</dbReference>
<dbReference type="Gene3D" id="1.10.443.10">
    <property type="entry name" value="Intergrase catalytic core"/>
    <property type="match status" value="1"/>
</dbReference>
<dbReference type="Pfam" id="PF00589">
    <property type="entry name" value="Phage_integrase"/>
    <property type="match status" value="1"/>
</dbReference>
<dbReference type="OrthoDB" id="9801717at2"/>
<dbReference type="Proteomes" id="UP000287188">
    <property type="component" value="Unassembled WGS sequence"/>
</dbReference>
<dbReference type="InterPro" id="IPR011010">
    <property type="entry name" value="DNA_brk_join_enz"/>
</dbReference>
<dbReference type="GO" id="GO:0003677">
    <property type="term" value="F:DNA binding"/>
    <property type="evidence" value="ECO:0007669"/>
    <property type="project" value="InterPro"/>
</dbReference>
<dbReference type="PROSITE" id="PS51898">
    <property type="entry name" value="TYR_RECOMBINASE"/>
    <property type="match status" value="1"/>
</dbReference>
<reference evidence="4" key="1">
    <citation type="submission" date="2018-12" db="EMBL/GenBank/DDBJ databases">
        <title>Tengunoibacter tsumagoiensis gen. nov., sp. nov., Dictyobacter kobayashii sp. nov., D. alpinus sp. nov., and D. joshuensis sp. nov. and description of Dictyobacteraceae fam. nov. within the order Ktedonobacterales isolated from Tengu-no-mugimeshi.</title>
        <authorList>
            <person name="Wang C.M."/>
            <person name="Zheng Y."/>
            <person name="Sakai Y."/>
            <person name="Toyoda A."/>
            <person name="Minakuchi Y."/>
            <person name="Abe K."/>
            <person name="Yokota A."/>
            <person name="Yabe S."/>
        </authorList>
    </citation>
    <scope>NUCLEOTIDE SEQUENCE [LARGE SCALE GENOMIC DNA]</scope>
    <source>
        <strain evidence="4">Uno11</strain>
    </source>
</reference>
<dbReference type="PANTHER" id="PTHR30349:SF81">
    <property type="entry name" value="TYROSINE RECOMBINASE XERC"/>
    <property type="match status" value="1"/>
</dbReference>
<sequence>MSNKHVARKIPTFSKEQIERMFAVCDLTTREGQRNYTIILLLLETGIRVSELCNLHIGDIQAAALHVVGKGNQEHHIEITPAVSEQLMLYMSHYHGSTMNGALYVFVDSDDQPLTPGDVSHIVSNIKKRAGVTGVGFSVHTFRHTFASLRHTLRHKD</sequence>
<keyword evidence="1" id="KW-0233">DNA recombination</keyword>
<evidence type="ECO:0000313" key="3">
    <source>
        <dbReference type="EMBL" id="GCE19065.1"/>
    </source>
</evidence>
<organism evidence="3 4">
    <name type="scientific">Dictyobacter kobayashii</name>
    <dbReference type="NCBI Taxonomy" id="2014872"/>
    <lineage>
        <taxon>Bacteria</taxon>
        <taxon>Bacillati</taxon>
        <taxon>Chloroflexota</taxon>
        <taxon>Ktedonobacteria</taxon>
        <taxon>Ktedonobacterales</taxon>
        <taxon>Dictyobacteraceae</taxon>
        <taxon>Dictyobacter</taxon>
    </lineage>
</organism>
<name>A0A402AJ31_9CHLR</name>
<dbReference type="SUPFAM" id="SSF56349">
    <property type="entry name" value="DNA breaking-rejoining enzymes"/>
    <property type="match status" value="1"/>
</dbReference>
<dbReference type="InterPro" id="IPR002104">
    <property type="entry name" value="Integrase_catalytic"/>
</dbReference>
<protein>
    <recommendedName>
        <fullName evidence="2">Tyr recombinase domain-containing protein</fullName>
    </recommendedName>
</protein>
<dbReference type="EMBL" id="BIFS01000001">
    <property type="protein sequence ID" value="GCE19065.1"/>
    <property type="molecule type" value="Genomic_DNA"/>
</dbReference>
<dbReference type="GO" id="GO:0015074">
    <property type="term" value="P:DNA integration"/>
    <property type="evidence" value="ECO:0007669"/>
    <property type="project" value="InterPro"/>
</dbReference>
<gene>
    <name evidence="3" type="ORF">KDK_28650</name>
</gene>
<dbReference type="AlphaFoldDB" id="A0A402AJ31"/>
<accession>A0A402AJ31</accession>
<dbReference type="InterPro" id="IPR050090">
    <property type="entry name" value="Tyrosine_recombinase_XerCD"/>
</dbReference>
<evidence type="ECO:0000313" key="4">
    <source>
        <dbReference type="Proteomes" id="UP000287188"/>
    </source>
</evidence>
<dbReference type="RefSeq" id="WP_126550814.1">
    <property type="nucleotide sequence ID" value="NZ_BIFS01000001.1"/>
</dbReference>